<keyword evidence="2" id="KW-1185">Reference proteome</keyword>
<proteinExistence type="predicted"/>
<sequence length="128" mass="14719">MRVGAVERQAAIQTREDARRIERLHRLKAALYSDPSLLVVDFLDRNPNLQITAQDIDRFRKLAHDLRHQEQWWWPVMSAWSDLALQTNSPEAALHVMEALRRAILGLNRELAVRKGVSVTSESDAPSR</sequence>
<dbReference type="Proteomes" id="UP000676967">
    <property type="component" value="Chromosome"/>
</dbReference>
<evidence type="ECO:0000313" key="2">
    <source>
        <dbReference type="Proteomes" id="UP000676967"/>
    </source>
</evidence>
<evidence type="ECO:0000313" key="1">
    <source>
        <dbReference type="EMBL" id="BCJ44607.1"/>
    </source>
</evidence>
<reference evidence="1 2" key="1">
    <citation type="submission" date="2020-08" db="EMBL/GenBank/DDBJ databases">
        <title>Whole genome shotgun sequence of Actinoplanes ianthinogenes NBRC 13996.</title>
        <authorList>
            <person name="Komaki H."/>
            <person name="Tamura T."/>
        </authorList>
    </citation>
    <scope>NUCLEOTIDE SEQUENCE [LARGE SCALE GENOMIC DNA]</scope>
    <source>
        <strain evidence="1 2">NBRC 13996</strain>
    </source>
</reference>
<gene>
    <name evidence="1" type="ORF">Aiant_52640</name>
</gene>
<organism evidence="1 2">
    <name type="scientific">Actinoplanes ianthinogenes</name>
    <dbReference type="NCBI Taxonomy" id="122358"/>
    <lineage>
        <taxon>Bacteria</taxon>
        <taxon>Bacillati</taxon>
        <taxon>Actinomycetota</taxon>
        <taxon>Actinomycetes</taxon>
        <taxon>Micromonosporales</taxon>
        <taxon>Micromonosporaceae</taxon>
        <taxon>Actinoplanes</taxon>
    </lineage>
</organism>
<protein>
    <submittedName>
        <fullName evidence="1">Uncharacterized protein</fullName>
    </submittedName>
</protein>
<dbReference type="EMBL" id="AP023356">
    <property type="protein sequence ID" value="BCJ44607.1"/>
    <property type="molecule type" value="Genomic_DNA"/>
</dbReference>
<name>A0ABM7LZ64_9ACTN</name>
<accession>A0ABM7LZ64</accession>